<dbReference type="InterPro" id="IPR002130">
    <property type="entry name" value="Cyclophilin-type_PPIase_dom"/>
</dbReference>
<evidence type="ECO:0000256" key="3">
    <source>
        <dbReference type="ARBA" id="ARBA00023110"/>
    </source>
</evidence>
<dbReference type="GO" id="GO:0003755">
    <property type="term" value="F:peptidyl-prolyl cis-trans isomerase activity"/>
    <property type="evidence" value="ECO:0007669"/>
    <property type="project" value="UniProtKB-KW"/>
</dbReference>
<accession>A0A6A6EDD4</accession>
<reference evidence="7" key="1">
    <citation type="journal article" date="2020" name="Stud. Mycol.">
        <title>101 Dothideomycetes genomes: a test case for predicting lifestyles and emergence of pathogens.</title>
        <authorList>
            <person name="Haridas S."/>
            <person name="Albert R."/>
            <person name="Binder M."/>
            <person name="Bloem J."/>
            <person name="Labutti K."/>
            <person name="Salamov A."/>
            <person name="Andreopoulos B."/>
            <person name="Baker S."/>
            <person name="Barry K."/>
            <person name="Bills G."/>
            <person name="Bluhm B."/>
            <person name="Cannon C."/>
            <person name="Castanera R."/>
            <person name="Culley D."/>
            <person name="Daum C."/>
            <person name="Ezra D."/>
            <person name="Gonzalez J."/>
            <person name="Henrissat B."/>
            <person name="Kuo A."/>
            <person name="Liang C."/>
            <person name="Lipzen A."/>
            <person name="Lutzoni F."/>
            <person name="Magnuson J."/>
            <person name="Mondo S."/>
            <person name="Nolan M."/>
            <person name="Ohm R."/>
            <person name="Pangilinan J."/>
            <person name="Park H.-J."/>
            <person name="Ramirez L."/>
            <person name="Alfaro M."/>
            <person name="Sun H."/>
            <person name="Tritt A."/>
            <person name="Yoshinaga Y."/>
            <person name="Zwiers L.-H."/>
            <person name="Turgeon B."/>
            <person name="Goodwin S."/>
            <person name="Spatafora J."/>
            <person name="Crous P."/>
            <person name="Grigoriev I."/>
        </authorList>
    </citation>
    <scope>NUCLEOTIDE SEQUENCE</scope>
    <source>
        <strain evidence="7">CBS 207.26</strain>
    </source>
</reference>
<evidence type="ECO:0000256" key="2">
    <source>
        <dbReference type="ARBA" id="ARBA00013194"/>
    </source>
</evidence>
<evidence type="ECO:0000256" key="4">
    <source>
        <dbReference type="ARBA" id="ARBA00023235"/>
    </source>
</evidence>
<dbReference type="GO" id="GO:0016018">
    <property type="term" value="F:cyclosporin A binding"/>
    <property type="evidence" value="ECO:0007669"/>
    <property type="project" value="TreeGrafter"/>
</dbReference>
<evidence type="ECO:0000256" key="1">
    <source>
        <dbReference type="ARBA" id="ARBA00000971"/>
    </source>
</evidence>
<dbReference type="EMBL" id="ML994623">
    <property type="protein sequence ID" value="KAF2188579.1"/>
    <property type="molecule type" value="Genomic_DNA"/>
</dbReference>
<dbReference type="PROSITE" id="PS50072">
    <property type="entry name" value="CSA_PPIASE_2"/>
    <property type="match status" value="1"/>
</dbReference>
<dbReference type="GO" id="GO:0005737">
    <property type="term" value="C:cytoplasm"/>
    <property type="evidence" value="ECO:0007669"/>
    <property type="project" value="TreeGrafter"/>
</dbReference>
<dbReference type="PANTHER" id="PTHR11071:SF561">
    <property type="entry name" value="PEPTIDYL-PROLYL CIS-TRANS ISOMERASE D-RELATED"/>
    <property type="match status" value="1"/>
</dbReference>
<feature type="compositionally biased region" description="Basic and acidic residues" evidence="5">
    <location>
        <begin position="242"/>
        <end position="252"/>
    </location>
</feature>
<dbReference type="SUPFAM" id="SSF50891">
    <property type="entry name" value="Cyclophilin-like"/>
    <property type="match status" value="1"/>
</dbReference>
<evidence type="ECO:0000259" key="6">
    <source>
        <dbReference type="PROSITE" id="PS50072"/>
    </source>
</evidence>
<dbReference type="Gene3D" id="2.40.100.10">
    <property type="entry name" value="Cyclophilin-like"/>
    <property type="match status" value="1"/>
</dbReference>
<dbReference type="Pfam" id="PF00160">
    <property type="entry name" value="Pro_isomerase"/>
    <property type="match status" value="1"/>
</dbReference>
<dbReference type="AlphaFoldDB" id="A0A6A6EDD4"/>
<dbReference type="InterPro" id="IPR029000">
    <property type="entry name" value="Cyclophilin-like_dom_sf"/>
</dbReference>
<name>A0A6A6EDD4_9PEZI</name>
<gene>
    <name evidence="7" type="ORF">K469DRAFT_566148</name>
</gene>
<dbReference type="GO" id="GO:0006457">
    <property type="term" value="P:protein folding"/>
    <property type="evidence" value="ECO:0007669"/>
    <property type="project" value="TreeGrafter"/>
</dbReference>
<feature type="compositionally biased region" description="Basic residues" evidence="5">
    <location>
        <begin position="253"/>
        <end position="264"/>
    </location>
</feature>
<dbReference type="EC" id="5.2.1.8" evidence="2"/>
<dbReference type="FunFam" id="2.40.100.10:FF:000025">
    <property type="entry name" value="Peptidyl-prolyl cis-trans isomerase CYP19-2"/>
    <property type="match status" value="1"/>
</dbReference>
<keyword evidence="4" id="KW-0413">Isomerase</keyword>
<evidence type="ECO:0000313" key="8">
    <source>
        <dbReference type="Proteomes" id="UP000800200"/>
    </source>
</evidence>
<dbReference type="PRINTS" id="PR00153">
    <property type="entry name" value="CSAPPISMRASE"/>
</dbReference>
<keyword evidence="8" id="KW-1185">Reference proteome</keyword>
<evidence type="ECO:0000256" key="5">
    <source>
        <dbReference type="SAM" id="MobiDB-lite"/>
    </source>
</evidence>
<protein>
    <recommendedName>
        <fullName evidence="2">peptidylprolyl isomerase</fullName>
        <ecNumber evidence="2">5.2.1.8</ecNumber>
    </recommendedName>
</protein>
<proteinExistence type="predicted"/>
<organism evidence="7 8">
    <name type="scientific">Zopfia rhizophila CBS 207.26</name>
    <dbReference type="NCBI Taxonomy" id="1314779"/>
    <lineage>
        <taxon>Eukaryota</taxon>
        <taxon>Fungi</taxon>
        <taxon>Dikarya</taxon>
        <taxon>Ascomycota</taxon>
        <taxon>Pezizomycotina</taxon>
        <taxon>Dothideomycetes</taxon>
        <taxon>Dothideomycetes incertae sedis</taxon>
        <taxon>Zopfiaceae</taxon>
        <taxon>Zopfia</taxon>
    </lineage>
</organism>
<sequence>MEGTTRSRVFLDISIGTEPIGRLVIELFADKTPRTCENFRALCTSSNPALSYQRSIFYRIIPNEMVQGGDIARGDGTGGASIYGSDFEDENLGWCEMDTKGLVSMANRGKDTNNSQFFITLAPSPHMKNHTVFGRLISGEPVLDRMASVPIDNDGRPTIPIVISNCGDVLQLDSYLSPSQMPPEERGRRKRRRPSSSHRSPSPSRGHNRDSGSRHRQHHRKHRRRSSSSSISPRLPTRKDRRRSDADLDHNLRGRPRKRSRSRTRSPILETEEGQARHHRKRSPPPSRHRSESRLDGGSAVRRQRSLPNMYEKR</sequence>
<feature type="domain" description="PPIase cyclophilin-type" evidence="6">
    <location>
        <begin position="10"/>
        <end position="168"/>
    </location>
</feature>
<feature type="compositionally biased region" description="Basic residues" evidence="5">
    <location>
        <begin position="214"/>
        <end position="226"/>
    </location>
</feature>
<dbReference type="PANTHER" id="PTHR11071">
    <property type="entry name" value="PEPTIDYL-PROLYL CIS-TRANS ISOMERASE"/>
    <property type="match status" value="1"/>
</dbReference>
<evidence type="ECO:0000313" key="7">
    <source>
        <dbReference type="EMBL" id="KAF2188579.1"/>
    </source>
</evidence>
<dbReference type="OrthoDB" id="407558at2759"/>
<keyword evidence="3" id="KW-0697">Rotamase</keyword>
<feature type="region of interest" description="Disordered" evidence="5">
    <location>
        <begin position="174"/>
        <end position="314"/>
    </location>
</feature>
<comment type="catalytic activity">
    <reaction evidence="1">
        <text>[protein]-peptidylproline (omega=180) = [protein]-peptidylproline (omega=0)</text>
        <dbReference type="Rhea" id="RHEA:16237"/>
        <dbReference type="Rhea" id="RHEA-COMP:10747"/>
        <dbReference type="Rhea" id="RHEA-COMP:10748"/>
        <dbReference type="ChEBI" id="CHEBI:83833"/>
        <dbReference type="ChEBI" id="CHEBI:83834"/>
        <dbReference type="EC" id="5.2.1.8"/>
    </reaction>
</comment>
<dbReference type="Proteomes" id="UP000800200">
    <property type="component" value="Unassembled WGS sequence"/>
</dbReference>